<reference evidence="1 2" key="1">
    <citation type="submission" date="2019-03" db="EMBL/GenBank/DDBJ databases">
        <title>First draft genome of Liparis tanakae, snailfish: a comprehensive survey of snailfish specific genes.</title>
        <authorList>
            <person name="Kim W."/>
            <person name="Song I."/>
            <person name="Jeong J.-H."/>
            <person name="Kim D."/>
            <person name="Kim S."/>
            <person name="Ryu S."/>
            <person name="Song J.Y."/>
            <person name="Lee S.K."/>
        </authorList>
    </citation>
    <scope>NUCLEOTIDE SEQUENCE [LARGE SCALE GENOMIC DNA]</scope>
    <source>
        <tissue evidence="1">Muscle</tissue>
    </source>
</reference>
<organism evidence="1 2">
    <name type="scientific">Liparis tanakae</name>
    <name type="common">Tanaka's snailfish</name>
    <dbReference type="NCBI Taxonomy" id="230148"/>
    <lineage>
        <taxon>Eukaryota</taxon>
        <taxon>Metazoa</taxon>
        <taxon>Chordata</taxon>
        <taxon>Craniata</taxon>
        <taxon>Vertebrata</taxon>
        <taxon>Euteleostomi</taxon>
        <taxon>Actinopterygii</taxon>
        <taxon>Neopterygii</taxon>
        <taxon>Teleostei</taxon>
        <taxon>Neoteleostei</taxon>
        <taxon>Acanthomorphata</taxon>
        <taxon>Eupercaria</taxon>
        <taxon>Perciformes</taxon>
        <taxon>Cottioidei</taxon>
        <taxon>Cottales</taxon>
        <taxon>Liparidae</taxon>
        <taxon>Liparis</taxon>
    </lineage>
</organism>
<comment type="caution">
    <text evidence="1">The sequence shown here is derived from an EMBL/GenBank/DDBJ whole genome shotgun (WGS) entry which is preliminary data.</text>
</comment>
<protein>
    <submittedName>
        <fullName evidence="1">Uncharacterized protein</fullName>
    </submittedName>
</protein>
<proteinExistence type="predicted"/>
<dbReference type="AlphaFoldDB" id="A0A4Z2HTF4"/>
<dbReference type="EMBL" id="SRLO01000183">
    <property type="protein sequence ID" value="TNN68831.1"/>
    <property type="molecule type" value="Genomic_DNA"/>
</dbReference>
<name>A0A4Z2HTF4_9TELE</name>
<keyword evidence="2" id="KW-1185">Reference proteome</keyword>
<gene>
    <name evidence="1" type="ORF">EYF80_020866</name>
</gene>
<dbReference type="Proteomes" id="UP000314294">
    <property type="component" value="Unassembled WGS sequence"/>
</dbReference>
<accession>A0A4Z2HTF4</accession>
<sequence>MGEAGVLAAACDPPLINRVASHAEPRHPLDCCGGIVHGDSRSPGTMLQLSSHTGNVTVGYSGKSVHIPGERKRCA</sequence>
<evidence type="ECO:0000313" key="2">
    <source>
        <dbReference type="Proteomes" id="UP000314294"/>
    </source>
</evidence>
<evidence type="ECO:0000313" key="1">
    <source>
        <dbReference type="EMBL" id="TNN68831.1"/>
    </source>
</evidence>